<comment type="similarity">
    <text evidence="1">Belongs to the universal stress protein A family.</text>
</comment>
<proteinExistence type="inferred from homology"/>
<dbReference type="Gene3D" id="3.40.50.620">
    <property type="entry name" value="HUPs"/>
    <property type="match status" value="2"/>
</dbReference>
<reference evidence="4" key="1">
    <citation type="journal article" date="2019" name="Int. J. Syst. Evol. Microbiol.">
        <title>The Global Catalogue of Microorganisms (GCM) 10K type strain sequencing project: providing services to taxonomists for standard genome sequencing and annotation.</title>
        <authorList>
            <consortium name="The Broad Institute Genomics Platform"/>
            <consortium name="The Broad Institute Genome Sequencing Center for Infectious Disease"/>
            <person name="Wu L."/>
            <person name="Ma J."/>
        </authorList>
    </citation>
    <scope>NUCLEOTIDE SEQUENCE [LARGE SCALE GENOMIC DNA]</scope>
    <source>
        <strain evidence="4">CCUG 64793</strain>
    </source>
</reference>
<accession>A0ABW3NRH2</accession>
<dbReference type="CDD" id="cd00293">
    <property type="entry name" value="USP-like"/>
    <property type="match status" value="1"/>
</dbReference>
<dbReference type="Pfam" id="PF00582">
    <property type="entry name" value="Usp"/>
    <property type="match status" value="1"/>
</dbReference>
<evidence type="ECO:0000256" key="1">
    <source>
        <dbReference type="ARBA" id="ARBA00008791"/>
    </source>
</evidence>
<organism evidence="3 4">
    <name type="scientific">Salegentibacter chungangensis</name>
    <dbReference type="NCBI Taxonomy" id="1335724"/>
    <lineage>
        <taxon>Bacteria</taxon>
        <taxon>Pseudomonadati</taxon>
        <taxon>Bacteroidota</taxon>
        <taxon>Flavobacteriia</taxon>
        <taxon>Flavobacteriales</taxon>
        <taxon>Flavobacteriaceae</taxon>
        <taxon>Salegentibacter</taxon>
    </lineage>
</organism>
<dbReference type="PANTHER" id="PTHR46268">
    <property type="entry name" value="STRESS RESPONSE PROTEIN NHAX"/>
    <property type="match status" value="1"/>
</dbReference>
<feature type="domain" description="UspA" evidence="2">
    <location>
        <begin position="1"/>
        <end position="140"/>
    </location>
</feature>
<evidence type="ECO:0000259" key="2">
    <source>
        <dbReference type="Pfam" id="PF00582"/>
    </source>
</evidence>
<dbReference type="RefSeq" id="WP_380745781.1">
    <property type="nucleotide sequence ID" value="NZ_JBHTLI010000002.1"/>
</dbReference>
<dbReference type="PRINTS" id="PR01438">
    <property type="entry name" value="UNVRSLSTRESS"/>
</dbReference>
<dbReference type="EMBL" id="JBHTLI010000002">
    <property type="protein sequence ID" value="MFD1096283.1"/>
    <property type="molecule type" value="Genomic_DNA"/>
</dbReference>
<evidence type="ECO:0000313" key="3">
    <source>
        <dbReference type="EMBL" id="MFD1096283.1"/>
    </source>
</evidence>
<dbReference type="SUPFAM" id="SSF52402">
    <property type="entry name" value="Adenine nucleotide alpha hydrolases-like"/>
    <property type="match status" value="2"/>
</dbReference>
<keyword evidence="4" id="KW-1185">Reference proteome</keyword>
<evidence type="ECO:0000313" key="4">
    <source>
        <dbReference type="Proteomes" id="UP001597131"/>
    </source>
</evidence>
<dbReference type="PANTHER" id="PTHR46268:SF26">
    <property type="entry name" value="UNIVERSAL STRESS PROTEIN MJ0577"/>
    <property type="match status" value="1"/>
</dbReference>
<dbReference type="Proteomes" id="UP001597131">
    <property type="component" value="Unassembled WGS sequence"/>
</dbReference>
<name>A0ABW3NRH2_9FLAO</name>
<sequence>MKKIICSTDYSPNSVSALKYAYALSRLIKADLILLHVYPPSEVRGGVTSHGKKEALNIHHKKLKTFCEKHLEKDFDSLNISLAVVPGPNVPHSILDFIRDLDVYMLVMGACGTGTLKELIMGSTTKEMLSISPFPVLAVPAEFSFKSLDKVVYTTMFEEEDLNNIAELVKITKPFKMKLYVIHVTNKDELLTRNEMEEFKARISKRIHYDNIQFEIVFSDDVFETLKSTIEEIHPDMVVMLERRNRTELSNILHRDKVKRMQSCTKIPLLSYTASHLNE</sequence>
<gene>
    <name evidence="3" type="ORF">ACFQ3Q_11025</name>
</gene>
<dbReference type="InterPro" id="IPR006016">
    <property type="entry name" value="UspA"/>
</dbReference>
<dbReference type="InterPro" id="IPR006015">
    <property type="entry name" value="Universal_stress_UspA"/>
</dbReference>
<dbReference type="InterPro" id="IPR014729">
    <property type="entry name" value="Rossmann-like_a/b/a_fold"/>
</dbReference>
<protein>
    <submittedName>
        <fullName evidence="3">Universal stress protein</fullName>
    </submittedName>
</protein>
<comment type="caution">
    <text evidence="3">The sequence shown here is derived from an EMBL/GenBank/DDBJ whole genome shotgun (WGS) entry which is preliminary data.</text>
</comment>